<dbReference type="SUPFAM" id="SSF69635">
    <property type="entry name" value="Type III secretory system chaperone-like"/>
    <property type="match status" value="1"/>
</dbReference>
<keyword evidence="4" id="KW-1185">Reference proteome</keyword>
<gene>
    <name evidence="1" type="primary">xsaR</name>
    <name evidence="2" type="ORF">XAP6984_140017</name>
    <name evidence="1" type="ORF">XAP7430_100028</name>
</gene>
<dbReference type="Gene3D" id="3.30.1460.10">
    <property type="match status" value="1"/>
</dbReference>
<dbReference type="EMBL" id="OCYT01000046">
    <property type="protein sequence ID" value="SON77758.1"/>
    <property type="molecule type" value="Genomic_DNA"/>
</dbReference>
<evidence type="ECO:0000313" key="4">
    <source>
        <dbReference type="Proteomes" id="UP000234181"/>
    </source>
</evidence>
<dbReference type="Proteomes" id="UP000234181">
    <property type="component" value="Unassembled WGS sequence"/>
</dbReference>
<accession>A0AB38DVI7</accession>
<name>A0AB38DVI7_XANCH</name>
<evidence type="ECO:0000313" key="1">
    <source>
        <dbReference type="EMBL" id="SON76538.1"/>
    </source>
</evidence>
<dbReference type="Proteomes" id="UP000234166">
    <property type="component" value="Unassembled WGS sequence"/>
</dbReference>
<reference evidence="3 4" key="1">
    <citation type="submission" date="2017-10" db="EMBL/GenBank/DDBJ databases">
        <authorList>
            <person name="Regsiter A."/>
            <person name="William W."/>
        </authorList>
    </citation>
    <scope>NUCLEOTIDE SEQUENCE [LARGE SCALE GENOMIC DNA]</scope>
    <source>
        <strain evidence="2 4">CFBP6984</strain>
        <strain evidence="1 3">CFBP7430</strain>
    </source>
</reference>
<proteinExistence type="predicted"/>
<dbReference type="RefSeq" id="WP_127446626.1">
    <property type="nucleotide sequence ID" value="NZ_CP012048.1"/>
</dbReference>
<sequence>MGTDTDIVSLVRQALQDMGCADKVDDALNPHLPICFNFRDGSEIRIDTGVDGVRFVAPMPSITEVVLTHASAFMATFLLRSPSPLFSPCRPVVVWYEDTLSLQAQLAVDAQTMPGFRDALEYFFDETRALLQIVSD</sequence>
<evidence type="ECO:0000313" key="2">
    <source>
        <dbReference type="EMBL" id="SON77758.1"/>
    </source>
</evidence>
<organism evidence="1 3">
    <name type="scientific">Xanthomonas campestris pv. phaseoli</name>
    <dbReference type="NCBI Taxonomy" id="317013"/>
    <lineage>
        <taxon>Bacteria</taxon>
        <taxon>Pseudomonadati</taxon>
        <taxon>Pseudomonadota</taxon>
        <taxon>Gammaproteobacteria</taxon>
        <taxon>Lysobacterales</taxon>
        <taxon>Lysobacteraceae</taxon>
        <taxon>Xanthomonas</taxon>
    </lineage>
</organism>
<comment type="caution">
    <text evidence="1">The sequence shown here is derived from an EMBL/GenBank/DDBJ whole genome shotgun (WGS) entry which is preliminary data.</text>
</comment>
<protein>
    <submittedName>
        <fullName evidence="1">Xanthomonas secretion apparatus protein</fullName>
    </submittedName>
</protein>
<evidence type="ECO:0000313" key="3">
    <source>
        <dbReference type="Proteomes" id="UP000234166"/>
    </source>
</evidence>
<dbReference type="EMBL" id="OCYS01000002">
    <property type="protein sequence ID" value="SON76538.1"/>
    <property type="molecule type" value="Genomic_DNA"/>
</dbReference>
<dbReference type="AlphaFoldDB" id="A0AB38DVI7"/>